<dbReference type="EMBL" id="PJNW01000002">
    <property type="protein sequence ID" value="PKR90323.1"/>
    <property type="molecule type" value="Genomic_DNA"/>
</dbReference>
<gene>
    <name evidence="1" type="ORF">CXZ10_02775</name>
</gene>
<dbReference type="SUPFAM" id="SSF81301">
    <property type="entry name" value="Nucleotidyltransferase"/>
    <property type="match status" value="1"/>
</dbReference>
<proteinExistence type="predicted"/>
<organism evidence="1 2">
    <name type="scientific">Pleomorphomonas diazotrophica</name>
    <dbReference type="NCBI Taxonomy" id="1166257"/>
    <lineage>
        <taxon>Bacteria</taxon>
        <taxon>Pseudomonadati</taxon>
        <taxon>Pseudomonadota</taxon>
        <taxon>Alphaproteobacteria</taxon>
        <taxon>Hyphomicrobiales</taxon>
        <taxon>Pleomorphomonadaceae</taxon>
        <taxon>Pleomorphomonas</taxon>
    </lineage>
</organism>
<comment type="caution">
    <text evidence="1">The sequence shown here is derived from an EMBL/GenBank/DDBJ whole genome shotgun (WGS) entry which is preliminary data.</text>
</comment>
<sequence length="152" mass="16135">MRPELAETLAFLVALSERAGVEPVLFGTAVLELQGIGDFLATDLDVIVSEEEARAMAAAAGVDPGGESGNDQFRSRVHLHLEGAPLVIDVMAEMSIRTAGGWLLYELGETERIEVGGRRFRVASPVDLGRFYRLAGRAKDAGKIAALDAAVA</sequence>
<reference evidence="1 2" key="1">
    <citation type="submission" date="2017-12" db="EMBL/GenBank/DDBJ databases">
        <title>Anaerobic carbon monoxide metabolism by Pleomorphomonas carboxyditropha sp. nov., a new mesophilic hydrogenogenic carboxidotroph.</title>
        <authorList>
            <person name="Esquivel-Elizondo S."/>
            <person name="Krajmalnik-Brown R."/>
        </authorList>
    </citation>
    <scope>NUCLEOTIDE SEQUENCE [LARGE SCALE GENOMIC DNA]</scope>
    <source>
        <strain evidence="1 2">R5-392</strain>
    </source>
</reference>
<evidence type="ECO:0000313" key="2">
    <source>
        <dbReference type="Proteomes" id="UP000233491"/>
    </source>
</evidence>
<protein>
    <recommendedName>
        <fullName evidence="3">Nucleotidyltransferase family protein</fullName>
    </recommendedName>
</protein>
<keyword evidence="2" id="KW-1185">Reference proteome</keyword>
<dbReference type="AlphaFoldDB" id="A0A1I4QZQ7"/>
<dbReference type="Gene3D" id="3.30.460.40">
    <property type="match status" value="1"/>
</dbReference>
<dbReference type="RefSeq" id="WP_101287417.1">
    <property type="nucleotide sequence ID" value="NZ_FOUQ01000001.1"/>
</dbReference>
<dbReference type="OrthoDB" id="8447821at2"/>
<evidence type="ECO:0008006" key="3">
    <source>
        <dbReference type="Google" id="ProtNLM"/>
    </source>
</evidence>
<dbReference type="InterPro" id="IPR043519">
    <property type="entry name" value="NT_sf"/>
</dbReference>
<dbReference type="Proteomes" id="UP000233491">
    <property type="component" value="Unassembled WGS sequence"/>
</dbReference>
<evidence type="ECO:0000313" key="1">
    <source>
        <dbReference type="EMBL" id="PKR90323.1"/>
    </source>
</evidence>
<name>A0A1I4QZQ7_9HYPH</name>
<accession>A0A1I4QZQ7</accession>